<keyword evidence="2" id="KW-0158">Chromosome</keyword>
<dbReference type="AlphaFoldDB" id="A0AAV9D9E2"/>
<evidence type="ECO:0000256" key="9">
    <source>
        <dbReference type="SAM" id="MobiDB-lite"/>
    </source>
</evidence>
<feature type="compositionally biased region" description="Basic and acidic residues" evidence="9">
    <location>
        <begin position="191"/>
        <end position="208"/>
    </location>
</feature>
<evidence type="ECO:0000256" key="6">
    <source>
        <dbReference type="ARBA" id="ARBA00022853"/>
    </source>
</evidence>
<dbReference type="SMART" id="SM00468">
    <property type="entry name" value="PreSET"/>
    <property type="match status" value="1"/>
</dbReference>
<dbReference type="GO" id="GO:0005694">
    <property type="term" value="C:chromosome"/>
    <property type="evidence" value="ECO:0007669"/>
    <property type="project" value="UniProtKB-SubCell"/>
</dbReference>
<dbReference type="SUPFAM" id="SSF82199">
    <property type="entry name" value="SET domain"/>
    <property type="match status" value="1"/>
</dbReference>
<dbReference type="GO" id="GO:0003690">
    <property type="term" value="F:double-stranded DNA binding"/>
    <property type="evidence" value="ECO:0007669"/>
    <property type="project" value="TreeGrafter"/>
</dbReference>
<feature type="domain" description="YDG" evidence="13">
    <location>
        <begin position="469"/>
        <end position="622"/>
    </location>
</feature>
<keyword evidence="15" id="KW-1185">Reference proteome</keyword>
<evidence type="ECO:0000256" key="1">
    <source>
        <dbReference type="ARBA" id="ARBA00004286"/>
    </source>
</evidence>
<evidence type="ECO:0000313" key="15">
    <source>
        <dbReference type="Proteomes" id="UP001180020"/>
    </source>
</evidence>
<keyword evidence="7 8" id="KW-0539">Nucleus</keyword>
<evidence type="ECO:0000256" key="4">
    <source>
        <dbReference type="ARBA" id="ARBA00022679"/>
    </source>
</evidence>
<evidence type="ECO:0000259" key="13">
    <source>
        <dbReference type="PROSITE" id="PS51015"/>
    </source>
</evidence>
<sequence>MEGDSKQPCKYKKRKVSAVRDFPFGCGPFAPLFDHLKPPPPLIPNGHPLPSEPPKPPSLPPMDSDRPPPEKEQVALPPTPPKRPPRPRKVSAVRDFPFGCGRDAPVLTEEERLQFRLSSNGTATVVVREAKAEGVRENAREATTPAVEEEKRESRIVKETEESDHVVDTPVALSEGGDSFKEKIRQRILKREVRDDEGRSTLKRKAEPDPSAMKSQKSELAKEKDGNFNARAIASDHAVEMPVALSKGGDSFKEKVKEKMHQRILMGEVCDEEGSTSKRKAVPESSPSTIKGQKSELSEEKEENFHDRAIVFALMAAPNVKRRIKPKSDDSTRDGGGKDSARDENLSLVPFGSLESSKNSKVGEAEDDDGEGSVRLLGKSRGTRSLSLIPFGLPESSSGDNTKGEVVTRNKVRETLRLFQAICRKLLQEEESKVKVPGEHPNIFRIDLVASKLLREKQMWVNTGKPILGVVPGVEVGDEFQYRVELAIVGIHRPFQGGIDYLKKGKEILATSIVASGGYDDETDSSDVLIYSGSGGTVGGKGEKKVEDQKLERGNLALKNSIHARIPVRVIRGFKELKTSESHETRPKVVTHYTYDGLYMVEKYWQEQGNHGCSVFKFQLRRIPGQPELAFKQVKKSKKSRVREGLVMDDISMGEEMLPICVVNTVDGELPPPFKYVTKAIHHPWYNLSSPRGCDCTNGCSDSSNCACAVKNGGEIPFNFNGAIVEAKPLVYECGPSCKCPPSCHNRVSQHGMKFPLEVFKTQSRGWGVRSLASIPSGSFICEYTGELLEEIEAEQRTGNDEYLFDIGHNYSDQSLWDGLSTLIPDLQTSGACDVVDGVGFTIDAAKYGNVGRFINHSCSPNLYAQNVLYDHDDKRMPHIMFFAAENIPPLQELTYHYNYCIDQVHDSDGNIKRKDCYCGSQECTGRLY</sequence>
<dbReference type="PROSITE" id="PS50868">
    <property type="entry name" value="POST_SET"/>
    <property type="match status" value="1"/>
</dbReference>
<evidence type="ECO:0000256" key="3">
    <source>
        <dbReference type="ARBA" id="ARBA00022603"/>
    </source>
</evidence>
<dbReference type="GO" id="GO:0042054">
    <property type="term" value="F:histone methyltransferase activity"/>
    <property type="evidence" value="ECO:0007669"/>
    <property type="project" value="InterPro"/>
</dbReference>
<feature type="region of interest" description="Disordered" evidence="9">
    <location>
        <begin position="191"/>
        <end position="227"/>
    </location>
</feature>
<dbReference type="Proteomes" id="UP001180020">
    <property type="component" value="Unassembled WGS sequence"/>
</dbReference>
<dbReference type="Pfam" id="PF00856">
    <property type="entry name" value="SET"/>
    <property type="match status" value="1"/>
</dbReference>
<name>A0AAV9D9E2_ACOCL</name>
<feature type="region of interest" description="Disordered" evidence="9">
    <location>
        <begin position="33"/>
        <end position="103"/>
    </location>
</feature>
<organism evidence="14 15">
    <name type="scientific">Acorus calamus</name>
    <name type="common">Sweet flag</name>
    <dbReference type="NCBI Taxonomy" id="4465"/>
    <lineage>
        <taxon>Eukaryota</taxon>
        <taxon>Viridiplantae</taxon>
        <taxon>Streptophyta</taxon>
        <taxon>Embryophyta</taxon>
        <taxon>Tracheophyta</taxon>
        <taxon>Spermatophyta</taxon>
        <taxon>Magnoliopsida</taxon>
        <taxon>Liliopsida</taxon>
        <taxon>Acoraceae</taxon>
        <taxon>Acorus</taxon>
    </lineage>
</organism>
<dbReference type="InterPro" id="IPR003616">
    <property type="entry name" value="Post-SET_dom"/>
</dbReference>
<dbReference type="GO" id="GO:0005634">
    <property type="term" value="C:nucleus"/>
    <property type="evidence" value="ECO:0007669"/>
    <property type="project" value="UniProtKB-SubCell"/>
</dbReference>
<dbReference type="GO" id="GO:0008270">
    <property type="term" value="F:zinc ion binding"/>
    <property type="evidence" value="ECO:0007669"/>
    <property type="project" value="InterPro"/>
</dbReference>
<dbReference type="PROSITE" id="PS51015">
    <property type="entry name" value="YDG"/>
    <property type="match status" value="1"/>
</dbReference>
<dbReference type="InterPro" id="IPR051357">
    <property type="entry name" value="H3K9_HMTase_SUVAR3-9"/>
</dbReference>
<evidence type="ECO:0000256" key="7">
    <source>
        <dbReference type="ARBA" id="ARBA00023242"/>
    </source>
</evidence>
<feature type="domain" description="Pre-SET" evidence="11">
    <location>
        <begin position="692"/>
        <end position="752"/>
    </location>
</feature>
<accession>A0AAV9D9E2</accession>
<feature type="compositionally biased region" description="Basic and acidic residues" evidence="9">
    <location>
        <begin position="148"/>
        <end position="167"/>
    </location>
</feature>
<feature type="region of interest" description="Disordered" evidence="9">
    <location>
        <begin position="322"/>
        <end position="377"/>
    </location>
</feature>
<dbReference type="PANTHER" id="PTHR45660">
    <property type="entry name" value="HISTONE-LYSINE N-METHYLTRANSFERASE SETMAR"/>
    <property type="match status" value="1"/>
</dbReference>
<evidence type="ECO:0000256" key="2">
    <source>
        <dbReference type="ARBA" id="ARBA00022454"/>
    </source>
</evidence>
<dbReference type="InterPro" id="IPR015947">
    <property type="entry name" value="PUA-like_sf"/>
</dbReference>
<evidence type="ECO:0000256" key="8">
    <source>
        <dbReference type="PROSITE-ProRule" id="PRU00358"/>
    </source>
</evidence>
<dbReference type="Pfam" id="PF05033">
    <property type="entry name" value="Pre-SET"/>
    <property type="match status" value="1"/>
</dbReference>
<evidence type="ECO:0000313" key="14">
    <source>
        <dbReference type="EMBL" id="KAK1297512.1"/>
    </source>
</evidence>
<dbReference type="PANTHER" id="PTHR45660:SF46">
    <property type="entry name" value="HISTONE-LYSINE N-METHYLTRANSFERASE, H3 LYSINE-9 SPECIFIC SUVH6"/>
    <property type="match status" value="1"/>
</dbReference>
<dbReference type="InterPro" id="IPR046341">
    <property type="entry name" value="SET_dom_sf"/>
</dbReference>
<feature type="region of interest" description="Disordered" evidence="9">
    <location>
        <begin position="132"/>
        <end position="179"/>
    </location>
</feature>
<evidence type="ECO:0000259" key="10">
    <source>
        <dbReference type="PROSITE" id="PS50280"/>
    </source>
</evidence>
<keyword evidence="6" id="KW-0156">Chromatin regulator</keyword>
<dbReference type="PROSITE" id="PS50867">
    <property type="entry name" value="PRE_SET"/>
    <property type="match status" value="1"/>
</dbReference>
<dbReference type="Gene3D" id="2.170.270.10">
    <property type="entry name" value="SET domain"/>
    <property type="match status" value="1"/>
</dbReference>
<evidence type="ECO:0000259" key="11">
    <source>
        <dbReference type="PROSITE" id="PS50867"/>
    </source>
</evidence>
<gene>
    <name evidence="14" type="primary">SUVH6</name>
    <name evidence="14" type="ORF">QJS10_CPB15g01711</name>
</gene>
<proteinExistence type="predicted"/>
<comment type="subcellular location">
    <subcellularLocation>
        <location evidence="1">Chromosome</location>
    </subcellularLocation>
    <subcellularLocation>
        <location evidence="8">Nucleus</location>
    </subcellularLocation>
</comment>
<dbReference type="InterPro" id="IPR001214">
    <property type="entry name" value="SET_dom"/>
</dbReference>
<dbReference type="InterPro" id="IPR025794">
    <property type="entry name" value="H3-K9-MeTrfase_plant"/>
</dbReference>
<feature type="compositionally biased region" description="Basic and acidic residues" evidence="9">
    <location>
        <begin position="63"/>
        <end position="73"/>
    </location>
</feature>
<dbReference type="InterPro" id="IPR007728">
    <property type="entry name" value="Pre-SET_dom"/>
</dbReference>
<dbReference type="Gene3D" id="2.30.280.10">
    <property type="entry name" value="SRA-YDG"/>
    <property type="match status" value="1"/>
</dbReference>
<feature type="compositionally biased region" description="Pro residues" evidence="9">
    <location>
        <begin position="50"/>
        <end position="60"/>
    </location>
</feature>
<dbReference type="SUPFAM" id="SSF88697">
    <property type="entry name" value="PUA domain-like"/>
    <property type="match status" value="1"/>
</dbReference>
<dbReference type="InterPro" id="IPR036987">
    <property type="entry name" value="SRA-YDG_sf"/>
</dbReference>
<feature type="compositionally biased region" description="Basic and acidic residues" evidence="9">
    <location>
        <begin position="326"/>
        <end position="345"/>
    </location>
</feature>
<evidence type="ECO:0000259" key="12">
    <source>
        <dbReference type="PROSITE" id="PS50868"/>
    </source>
</evidence>
<keyword evidence="3" id="KW-0489">Methyltransferase</keyword>
<evidence type="ECO:0000256" key="5">
    <source>
        <dbReference type="ARBA" id="ARBA00022691"/>
    </source>
</evidence>
<reference evidence="14" key="1">
    <citation type="journal article" date="2023" name="Nat. Commun.">
        <title>Diploid and tetraploid genomes of Acorus and the evolution of monocots.</title>
        <authorList>
            <person name="Ma L."/>
            <person name="Liu K.W."/>
            <person name="Li Z."/>
            <person name="Hsiao Y.Y."/>
            <person name="Qi Y."/>
            <person name="Fu T."/>
            <person name="Tang G.D."/>
            <person name="Zhang D."/>
            <person name="Sun W.H."/>
            <person name="Liu D.K."/>
            <person name="Li Y."/>
            <person name="Chen G.Z."/>
            <person name="Liu X.D."/>
            <person name="Liao X.Y."/>
            <person name="Jiang Y.T."/>
            <person name="Yu X."/>
            <person name="Hao Y."/>
            <person name="Huang J."/>
            <person name="Zhao X.W."/>
            <person name="Ke S."/>
            <person name="Chen Y.Y."/>
            <person name="Wu W.L."/>
            <person name="Hsu J.L."/>
            <person name="Lin Y.F."/>
            <person name="Huang M.D."/>
            <person name="Li C.Y."/>
            <person name="Huang L."/>
            <person name="Wang Z.W."/>
            <person name="Zhao X."/>
            <person name="Zhong W.Y."/>
            <person name="Peng D.H."/>
            <person name="Ahmad S."/>
            <person name="Lan S."/>
            <person name="Zhang J.S."/>
            <person name="Tsai W.C."/>
            <person name="Van de Peer Y."/>
            <person name="Liu Z.J."/>
        </authorList>
    </citation>
    <scope>NUCLEOTIDE SEQUENCE</scope>
    <source>
        <strain evidence="14">CP</strain>
    </source>
</reference>
<dbReference type="Pfam" id="PF02182">
    <property type="entry name" value="SAD_SRA"/>
    <property type="match status" value="1"/>
</dbReference>
<feature type="domain" description="Post-SET" evidence="12">
    <location>
        <begin position="913"/>
        <end position="929"/>
    </location>
</feature>
<dbReference type="PROSITE" id="PS50280">
    <property type="entry name" value="SET"/>
    <property type="match status" value="1"/>
</dbReference>
<feature type="domain" description="SET" evidence="10">
    <location>
        <begin position="755"/>
        <end position="899"/>
    </location>
</feature>
<dbReference type="SMART" id="SM00508">
    <property type="entry name" value="PostSET"/>
    <property type="match status" value="1"/>
</dbReference>
<dbReference type="EMBL" id="JAUJYO010000015">
    <property type="protein sequence ID" value="KAK1297512.1"/>
    <property type="molecule type" value="Genomic_DNA"/>
</dbReference>
<keyword evidence="4" id="KW-0808">Transferase</keyword>
<keyword evidence="5" id="KW-0949">S-adenosyl-L-methionine</keyword>
<dbReference type="GO" id="GO:0032259">
    <property type="term" value="P:methylation"/>
    <property type="evidence" value="ECO:0007669"/>
    <property type="project" value="UniProtKB-KW"/>
</dbReference>
<dbReference type="SMART" id="SM00317">
    <property type="entry name" value="SET"/>
    <property type="match status" value="1"/>
</dbReference>
<dbReference type="PROSITE" id="PS51575">
    <property type="entry name" value="SAM_MT43_SUVAR39_2"/>
    <property type="match status" value="1"/>
</dbReference>
<feature type="compositionally biased region" description="Basic and acidic residues" evidence="9">
    <location>
        <begin position="216"/>
        <end position="226"/>
    </location>
</feature>
<feature type="region of interest" description="Disordered" evidence="9">
    <location>
        <begin position="264"/>
        <end position="303"/>
    </location>
</feature>
<dbReference type="CDD" id="cd10545">
    <property type="entry name" value="SET_AtSUVH-like"/>
    <property type="match status" value="1"/>
</dbReference>
<protein>
    <submittedName>
        <fullName evidence="14">Histone-lysine N-methyltransferase, H3 lysine-9 specific SUVH6</fullName>
    </submittedName>
</protein>
<dbReference type="SMART" id="SM00466">
    <property type="entry name" value="SRA"/>
    <property type="match status" value="1"/>
</dbReference>
<dbReference type="InterPro" id="IPR003105">
    <property type="entry name" value="SRA_YDG"/>
</dbReference>
<comment type="caution">
    <text evidence="14">The sequence shown here is derived from an EMBL/GenBank/DDBJ whole genome shotgun (WGS) entry which is preliminary data.</text>
</comment>
<reference evidence="14" key="2">
    <citation type="submission" date="2023-06" db="EMBL/GenBank/DDBJ databases">
        <authorList>
            <person name="Ma L."/>
            <person name="Liu K.-W."/>
            <person name="Li Z."/>
            <person name="Hsiao Y.-Y."/>
            <person name="Qi Y."/>
            <person name="Fu T."/>
            <person name="Tang G."/>
            <person name="Zhang D."/>
            <person name="Sun W.-H."/>
            <person name="Liu D.-K."/>
            <person name="Li Y."/>
            <person name="Chen G.-Z."/>
            <person name="Liu X.-D."/>
            <person name="Liao X.-Y."/>
            <person name="Jiang Y.-T."/>
            <person name="Yu X."/>
            <person name="Hao Y."/>
            <person name="Huang J."/>
            <person name="Zhao X.-W."/>
            <person name="Ke S."/>
            <person name="Chen Y.-Y."/>
            <person name="Wu W.-L."/>
            <person name="Hsu J.-L."/>
            <person name="Lin Y.-F."/>
            <person name="Huang M.-D."/>
            <person name="Li C.-Y."/>
            <person name="Huang L."/>
            <person name="Wang Z.-W."/>
            <person name="Zhao X."/>
            <person name="Zhong W.-Y."/>
            <person name="Peng D.-H."/>
            <person name="Ahmad S."/>
            <person name="Lan S."/>
            <person name="Zhang J.-S."/>
            <person name="Tsai W.-C."/>
            <person name="Van De Peer Y."/>
            <person name="Liu Z.-J."/>
        </authorList>
    </citation>
    <scope>NUCLEOTIDE SEQUENCE</scope>
    <source>
        <strain evidence="14">CP</strain>
        <tissue evidence="14">Leaves</tissue>
    </source>
</reference>
<feature type="compositionally biased region" description="Basic and acidic residues" evidence="9">
    <location>
        <begin position="293"/>
        <end position="303"/>
    </location>
</feature>